<name>A0ABP0WVA2_9BRYO</name>
<dbReference type="Proteomes" id="UP001497444">
    <property type="component" value="Chromosome 3"/>
</dbReference>
<keyword evidence="2" id="KW-1185">Reference proteome</keyword>
<gene>
    <name evidence="1" type="ORF">CSSPJE1EN1_LOCUS16263</name>
</gene>
<reference evidence="1" key="1">
    <citation type="submission" date="2024-02" db="EMBL/GenBank/DDBJ databases">
        <authorList>
            <consortium name="ELIXIR-Norway"/>
            <consortium name="Elixir Norway"/>
        </authorList>
    </citation>
    <scope>NUCLEOTIDE SEQUENCE</scope>
</reference>
<protein>
    <submittedName>
        <fullName evidence="1">Uncharacterized protein</fullName>
    </submittedName>
</protein>
<feature type="non-terminal residue" evidence="1">
    <location>
        <position position="1"/>
    </location>
</feature>
<organism evidence="1 2">
    <name type="scientific">Sphagnum jensenii</name>
    <dbReference type="NCBI Taxonomy" id="128206"/>
    <lineage>
        <taxon>Eukaryota</taxon>
        <taxon>Viridiplantae</taxon>
        <taxon>Streptophyta</taxon>
        <taxon>Embryophyta</taxon>
        <taxon>Bryophyta</taxon>
        <taxon>Sphagnophytina</taxon>
        <taxon>Sphagnopsida</taxon>
        <taxon>Sphagnales</taxon>
        <taxon>Sphagnaceae</taxon>
        <taxon>Sphagnum</taxon>
    </lineage>
</organism>
<evidence type="ECO:0000313" key="1">
    <source>
        <dbReference type="EMBL" id="CAK9270785.1"/>
    </source>
</evidence>
<evidence type="ECO:0000313" key="2">
    <source>
        <dbReference type="Proteomes" id="UP001497444"/>
    </source>
</evidence>
<dbReference type="EMBL" id="OZ020098">
    <property type="protein sequence ID" value="CAK9270785.1"/>
    <property type="molecule type" value="Genomic_DNA"/>
</dbReference>
<feature type="non-terminal residue" evidence="1">
    <location>
        <position position="54"/>
    </location>
</feature>
<proteinExistence type="predicted"/>
<sequence length="54" mass="5863">CCMITTHLCNVSNKSWTCPHTTCLNGKLSSGSTATLTSATTMLLPRPKWLGYCQ</sequence>
<accession>A0ABP0WVA2</accession>